<gene>
    <name evidence="1" type="ORF">RFI_19805</name>
</gene>
<reference evidence="1 2" key="1">
    <citation type="journal article" date="2013" name="Curr. Biol.">
        <title>The Genome of the Foraminiferan Reticulomyxa filosa.</title>
        <authorList>
            <person name="Glockner G."/>
            <person name="Hulsmann N."/>
            <person name="Schleicher M."/>
            <person name="Noegel A.A."/>
            <person name="Eichinger L."/>
            <person name="Gallinger C."/>
            <person name="Pawlowski J."/>
            <person name="Sierra R."/>
            <person name="Euteneuer U."/>
            <person name="Pillet L."/>
            <person name="Moustafa A."/>
            <person name="Platzer M."/>
            <person name="Groth M."/>
            <person name="Szafranski K."/>
            <person name="Schliwa M."/>
        </authorList>
    </citation>
    <scope>NUCLEOTIDE SEQUENCE [LARGE SCALE GENOMIC DNA]</scope>
</reference>
<sequence>FFFFFFWGHCQPEALQNSEGEKTEPHNNSLQNSIRELPWNQLIRTTVSSSHSQPSDTLTNSPLSLPELDAKLVVNQLTENVVHLHVKPATMPSSSTTDRQRSTKKCQKFKTWTQVHNKKSRKNSEKQINVKIEIDDPKKIAVTNQRGKECLLVEDEKSSTDKTNSLAMAQDKQSLSQCDETPISFNVGEEVLIASGLPKALITLDSYGNKNINVHSVPKSNYLLRL</sequence>
<name>X6MV49_RETFI</name>
<dbReference type="AlphaFoldDB" id="X6MV49"/>
<dbReference type="Proteomes" id="UP000023152">
    <property type="component" value="Unassembled WGS sequence"/>
</dbReference>
<proteinExistence type="predicted"/>
<protein>
    <submittedName>
        <fullName evidence="1">Uncharacterized protein</fullName>
    </submittedName>
</protein>
<comment type="caution">
    <text evidence="1">The sequence shown here is derived from an EMBL/GenBank/DDBJ whole genome shotgun (WGS) entry which is preliminary data.</text>
</comment>
<feature type="non-terminal residue" evidence="1">
    <location>
        <position position="226"/>
    </location>
</feature>
<feature type="non-terminal residue" evidence="1">
    <location>
        <position position="1"/>
    </location>
</feature>
<evidence type="ECO:0000313" key="2">
    <source>
        <dbReference type="Proteomes" id="UP000023152"/>
    </source>
</evidence>
<evidence type="ECO:0000313" key="1">
    <source>
        <dbReference type="EMBL" id="ETO17516.1"/>
    </source>
</evidence>
<organism evidence="1 2">
    <name type="scientific">Reticulomyxa filosa</name>
    <dbReference type="NCBI Taxonomy" id="46433"/>
    <lineage>
        <taxon>Eukaryota</taxon>
        <taxon>Sar</taxon>
        <taxon>Rhizaria</taxon>
        <taxon>Retaria</taxon>
        <taxon>Foraminifera</taxon>
        <taxon>Monothalamids</taxon>
        <taxon>Reticulomyxidae</taxon>
        <taxon>Reticulomyxa</taxon>
    </lineage>
</organism>
<accession>X6MV49</accession>
<dbReference type="EMBL" id="ASPP01016460">
    <property type="protein sequence ID" value="ETO17516.1"/>
    <property type="molecule type" value="Genomic_DNA"/>
</dbReference>
<keyword evidence="2" id="KW-1185">Reference proteome</keyword>